<reference evidence="3" key="1">
    <citation type="submission" date="2022-11" db="UniProtKB">
        <authorList>
            <consortium name="WormBaseParasite"/>
        </authorList>
    </citation>
    <scope>IDENTIFICATION</scope>
</reference>
<dbReference type="Proteomes" id="UP000887581">
    <property type="component" value="Unplaced"/>
</dbReference>
<protein>
    <submittedName>
        <fullName evidence="3">Uncharacterized protein</fullName>
    </submittedName>
</protein>
<feature type="compositionally biased region" description="Polar residues" evidence="1">
    <location>
        <begin position="337"/>
        <end position="347"/>
    </location>
</feature>
<feature type="region of interest" description="Disordered" evidence="1">
    <location>
        <begin position="164"/>
        <end position="188"/>
    </location>
</feature>
<evidence type="ECO:0000313" key="2">
    <source>
        <dbReference type="Proteomes" id="UP000887581"/>
    </source>
</evidence>
<evidence type="ECO:0000256" key="1">
    <source>
        <dbReference type="SAM" id="MobiDB-lite"/>
    </source>
</evidence>
<keyword evidence="2" id="KW-1185">Reference proteome</keyword>
<dbReference type="WBParaSite" id="sdigi.contig54.g3099.t1">
    <property type="protein sequence ID" value="sdigi.contig54.g3099.t1"/>
    <property type="gene ID" value="sdigi.contig54.g3099"/>
</dbReference>
<evidence type="ECO:0000313" key="3">
    <source>
        <dbReference type="WBParaSite" id="sdigi.contig54.g3099.t1"/>
    </source>
</evidence>
<feature type="region of interest" description="Disordered" evidence="1">
    <location>
        <begin position="200"/>
        <end position="221"/>
    </location>
</feature>
<feature type="compositionally biased region" description="Polar residues" evidence="1">
    <location>
        <begin position="176"/>
        <end position="188"/>
    </location>
</feature>
<sequence length="408" mass="46385">MTGYCGLSTSLFKRYCKLNSTVSERHHGEHDKRLHTVPVDEPFCLPVIQHVPIRQRLSSVGHRGSSADISSEMDPGLVITSNPYLYRRRRMSLLQTLRYQNRMLADSGVECRSQQSDGDNDATKAHQSSYSPPFSASEPKDSRRSSSIIKLKNKTFAFFGKRSSKRSQIGNDRISNDQSTKYCQGNENDQPIYSSIDLSAKEARHGKSPSTNDSGHDSQGRIVSDEEHHIDNICKRCSKQEETVAVIEQPTEIHSGTILKVDQQHRESNLIRSLSCPQLGLNLRIYHEICRRAMSNRQEFLLMDEMDSEEDTEISDIFMPITDNLFTTDKDEDVKTPTKSLESSSCEATECQHDSSNEELNSKIFPRQKQSQSVKKLRLSNGYVTGQFVYVSSRRERNSSRSRISMET</sequence>
<accession>A0A915Q3V1</accession>
<organism evidence="2 3">
    <name type="scientific">Setaria digitata</name>
    <dbReference type="NCBI Taxonomy" id="48799"/>
    <lineage>
        <taxon>Eukaryota</taxon>
        <taxon>Metazoa</taxon>
        <taxon>Ecdysozoa</taxon>
        <taxon>Nematoda</taxon>
        <taxon>Chromadorea</taxon>
        <taxon>Rhabditida</taxon>
        <taxon>Spirurina</taxon>
        <taxon>Spiruromorpha</taxon>
        <taxon>Filarioidea</taxon>
        <taxon>Setariidae</taxon>
        <taxon>Setaria</taxon>
    </lineage>
</organism>
<proteinExistence type="predicted"/>
<dbReference type="AlphaFoldDB" id="A0A915Q3V1"/>
<feature type="compositionally biased region" description="Polar residues" evidence="1">
    <location>
        <begin position="125"/>
        <end position="134"/>
    </location>
</feature>
<name>A0A915Q3V1_9BILA</name>
<feature type="region of interest" description="Disordered" evidence="1">
    <location>
        <begin position="108"/>
        <end position="147"/>
    </location>
</feature>
<feature type="region of interest" description="Disordered" evidence="1">
    <location>
        <begin position="329"/>
        <end position="371"/>
    </location>
</feature>